<keyword evidence="2" id="KW-1185">Reference proteome</keyword>
<reference evidence="1" key="1">
    <citation type="submission" date="2021-06" db="EMBL/GenBank/DDBJ databases">
        <authorList>
            <person name="Kallberg Y."/>
            <person name="Tangrot J."/>
            <person name="Rosling A."/>
        </authorList>
    </citation>
    <scope>NUCLEOTIDE SEQUENCE</scope>
    <source>
        <strain evidence="1">IN212</strain>
    </source>
</reference>
<protein>
    <submittedName>
        <fullName evidence="1">11683_t:CDS:1</fullName>
    </submittedName>
</protein>
<evidence type="ECO:0000313" key="1">
    <source>
        <dbReference type="EMBL" id="CAG8516822.1"/>
    </source>
</evidence>
<dbReference type="Proteomes" id="UP000789396">
    <property type="component" value="Unassembled WGS sequence"/>
</dbReference>
<dbReference type="OrthoDB" id="2333507at2759"/>
<dbReference type="EMBL" id="CAJVPZ010002633">
    <property type="protein sequence ID" value="CAG8516822.1"/>
    <property type="molecule type" value="Genomic_DNA"/>
</dbReference>
<name>A0A9N9F7X1_9GLOM</name>
<evidence type="ECO:0000313" key="2">
    <source>
        <dbReference type="Proteomes" id="UP000789396"/>
    </source>
</evidence>
<accession>A0A9N9F7X1</accession>
<dbReference type="AlphaFoldDB" id="A0A9N9F7X1"/>
<organism evidence="1 2">
    <name type="scientific">Racocetra fulgida</name>
    <dbReference type="NCBI Taxonomy" id="60492"/>
    <lineage>
        <taxon>Eukaryota</taxon>
        <taxon>Fungi</taxon>
        <taxon>Fungi incertae sedis</taxon>
        <taxon>Mucoromycota</taxon>
        <taxon>Glomeromycotina</taxon>
        <taxon>Glomeromycetes</taxon>
        <taxon>Diversisporales</taxon>
        <taxon>Gigasporaceae</taxon>
        <taxon>Racocetra</taxon>
    </lineage>
</organism>
<sequence length="187" mass="22598">MDESDNKNESKKNYAQLQLENYINRLNEDFESIKNYHKPDSLDPKEWASYLKVTKKQIEITRIQAEWPYIGTLFEYTFLLIQESKNKIFTTEALRKKWVKDELMKSTSNDLSESHRNRYKQVYDHLYNLIKTFEKNGISMNEWFPLLEKTGITFRFLHDSNGKKKEIDFKETYEIFIKLIINKCKKN</sequence>
<proteinExistence type="predicted"/>
<gene>
    <name evidence="1" type="ORF">RFULGI_LOCUS3160</name>
</gene>
<comment type="caution">
    <text evidence="1">The sequence shown here is derived from an EMBL/GenBank/DDBJ whole genome shotgun (WGS) entry which is preliminary data.</text>
</comment>